<evidence type="ECO:0000256" key="6">
    <source>
        <dbReference type="SAM" id="SignalP"/>
    </source>
</evidence>
<evidence type="ECO:0000256" key="3">
    <source>
        <dbReference type="ARBA" id="ARBA00022801"/>
    </source>
</evidence>
<dbReference type="PANTHER" id="PTHR32060">
    <property type="entry name" value="TAIL-SPECIFIC PROTEASE"/>
    <property type="match status" value="1"/>
</dbReference>
<dbReference type="InterPro" id="IPR005151">
    <property type="entry name" value="Tail-specific_protease"/>
</dbReference>
<dbReference type="AlphaFoldDB" id="A0A3A1YMD4"/>
<keyword evidence="6" id="KW-0732">Signal</keyword>
<evidence type="ECO:0000313" key="8">
    <source>
        <dbReference type="EMBL" id="RIY38418.1"/>
    </source>
</evidence>
<keyword evidence="4 5" id="KW-0720">Serine protease</keyword>
<accession>A0A3A1YMD4</accession>
<dbReference type="InterPro" id="IPR029045">
    <property type="entry name" value="ClpP/crotonase-like_dom_sf"/>
</dbReference>
<dbReference type="Gene3D" id="2.30.42.10">
    <property type="match status" value="1"/>
</dbReference>
<dbReference type="SMART" id="SM00245">
    <property type="entry name" value="TSPc"/>
    <property type="match status" value="1"/>
</dbReference>
<dbReference type="InterPro" id="IPR036034">
    <property type="entry name" value="PDZ_sf"/>
</dbReference>
<name>A0A3A1YMD4_9GAMM</name>
<keyword evidence="9" id="KW-1185">Reference proteome</keyword>
<dbReference type="CDD" id="cd07560">
    <property type="entry name" value="Peptidase_S41_CPP"/>
    <property type="match status" value="1"/>
</dbReference>
<dbReference type="Pfam" id="PF11818">
    <property type="entry name" value="DUF3340"/>
    <property type="match status" value="1"/>
</dbReference>
<comment type="similarity">
    <text evidence="1 5">Belongs to the peptidase S41A family.</text>
</comment>
<dbReference type="InterPro" id="IPR040573">
    <property type="entry name" value="TSP_N"/>
</dbReference>
<dbReference type="GO" id="GO:0030288">
    <property type="term" value="C:outer membrane-bounded periplasmic space"/>
    <property type="evidence" value="ECO:0007669"/>
    <property type="project" value="TreeGrafter"/>
</dbReference>
<dbReference type="Proteomes" id="UP000265964">
    <property type="component" value="Unassembled WGS sequence"/>
</dbReference>
<comment type="caution">
    <text evidence="8">The sequence shown here is derived from an EMBL/GenBank/DDBJ whole genome shotgun (WGS) entry which is preliminary data.</text>
</comment>
<dbReference type="Pfam" id="PF17804">
    <property type="entry name" value="TSP_NTD"/>
    <property type="match status" value="1"/>
</dbReference>
<sequence length="710" mass="79778">MRMIKKTFLKTVLIATLSSVSMLIAVPQAANAVVISKTKSSPINNQVYLQPSVLNKFVVNPRILSNSFAPEAKQAYPFRQVQGQFAQLHYERVRINRGPEHAKKILEYFLQILDPNKVIFTKQEVDSFYAKYTTGSLPKLTNDLNVAWEIYRIYIERATALYRAQAEYILSVKDKQPNLDTNYQLLLDDKSSFRNANESIQDIAKKLALITLISVKLDKTNFTWSEICAYALRGLVNRQAVLNNTSNADVFNKFMNVYVIGGADTHSAFFPAEKQQVFTDNISRSFVGIGVSIKTNDDGTFQVVQVLPGGPAAKQGGIDKDDEIIAISQDNRNWQSVEGFTSDRVVSLIKGKANTKVYLRLLSTDGYTKVVSIVRGEVEKSDSIAKIKTYTSGGKKYGILSFSNFYLGVADDIRNLLNRNRDLSGLIIDLRGNGGGLVEELLKMSELFFGAYSPIFQVSSSPSQIVGNVKLSSPFNFGKKEQIFTQPIIVLVDELSASASEILSAAMQDYRRGIIVGRTTYGKGTVQAPNPISDFSNDGISLITIQKFFRLTGKATQFNGVTPDVILAEEKGFFQSERDSFNPLPYSVINETKFTPFTNYVNKTYISQLQNLETNWLNNNSDYRSYVNYTKRVVERSKLKVYNINYSANLAYNNSVHREVLNRYNAWARANGKKTFNSYRDLMNANLNEGPDPTLDLVKQMLVTYSKNFN</sequence>
<dbReference type="Gene3D" id="3.90.226.10">
    <property type="entry name" value="2-enoyl-CoA Hydratase, Chain A, domain 1"/>
    <property type="match status" value="1"/>
</dbReference>
<dbReference type="Pfam" id="PF00595">
    <property type="entry name" value="PDZ"/>
    <property type="match status" value="1"/>
</dbReference>
<dbReference type="Pfam" id="PF03572">
    <property type="entry name" value="Peptidase_S41"/>
    <property type="match status" value="1"/>
</dbReference>
<dbReference type="OrthoDB" id="9812068at2"/>
<dbReference type="GO" id="GO:0006508">
    <property type="term" value="P:proteolysis"/>
    <property type="evidence" value="ECO:0007669"/>
    <property type="project" value="UniProtKB-KW"/>
</dbReference>
<dbReference type="SUPFAM" id="SSF50156">
    <property type="entry name" value="PDZ domain-like"/>
    <property type="match status" value="1"/>
</dbReference>
<feature type="chain" id="PRO_5017364257" description="PDZ domain-containing protein" evidence="6">
    <location>
        <begin position="33"/>
        <end position="710"/>
    </location>
</feature>
<evidence type="ECO:0000313" key="9">
    <source>
        <dbReference type="Proteomes" id="UP000265964"/>
    </source>
</evidence>
<dbReference type="CDD" id="cd06782">
    <property type="entry name" value="cpPDZ_CPP-like"/>
    <property type="match status" value="1"/>
</dbReference>
<evidence type="ECO:0000259" key="7">
    <source>
        <dbReference type="PROSITE" id="PS50106"/>
    </source>
</evidence>
<protein>
    <recommendedName>
        <fullName evidence="7">PDZ domain-containing protein</fullName>
    </recommendedName>
</protein>
<evidence type="ECO:0000256" key="4">
    <source>
        <dbReference type="ARBA" id="ARBA00022825"/>
    </source>
</evidence>
<dbReference type="InterPro" id="IPR001478">
    <property type="entry name" value="PDZ"/>
</dbReference>
<dbReference type="NCBIfam" id="TIGR00225">
    <property type="entry name" value="prc"/>
    <property type="match status" value="1"/>
</dbReference>
<reference evidence="8 9" key="1">
    <citation type="submission" date="2017-08" db="EMBL/GenBank/DDBJ databases">
        <title>Reclassification of Bisgaard taxon 37 and 44.</title>
        <authorList>
            <person name="Christensen H."/>
        </authorList>
    </citation>
    <scope>NUCLEOTIDE SEQUENCE [LARGE SCALE GENOMIC DNA]</scope>
    <source>
        <strain evidence="8 9">EEAB3T1</strain>
    </source>
</reference>
<dbReference type="InterPro" id="IPR020992">
    <property type="entry name" value="Tail_Prtase_C"/>
</dbReference>
<organism evidence="8 9">
    <name type="scientific">Psittacicella gerlachiana</name>
    <dbReference type="NCBI Taxonomy" id="2028574"/>
    <lineage>
        <taxon>Bacteria</taxon>
        <taxon>Pseudomonadati</taxon>
        <taxon>Pseudomonadota</taxon>
        <taxon>Gammaproteobacteria</taxon>
        <taxon>Pasteurellales</taxon>
        <taxon>Psittacicellaceae</taxon>
        <taxon>Psittacicella</taxon>
    </lineage>
</organism>
<dbReference type="SMART" id="SM00228">
    <property type="entry name" value="PDZ"/>
    <property type="match status" value="1"/>
</dbReference>
<evidence type="ECO:0000256" key="2">
    <source>
        <dbReference type="ARBA" id="ARBA00022670"/>
    </source>
</evidence>
<dbReference type="SUPFAM" id="SSF52096">
    <property type="entry name" value="ClpP/crotonase"/>
    <property type="match status" value="1"/>
</dbReference>
<feature type="signal peptide" evidence="6">
    <location>
        <begin position="1"/>
        <end position="32"/>
    </location>
</feature>
<dbReference type="PANTHER" id="PTHR32060:SF22">
    <property type="entry name" value="CARBOXYL-TERMINAL-PROCESSING PEPTIDASE 3, CHLOROPLASTIC"/>
    <property type="match status" value="1"/>
</dbReference>
<gene>
    <name evidence="8" type="ORF">CKF59_00975</name>
</gene>
<evidence type="ECO:0000256" key="5">
    <source>
        <dbReference type="RuleBase" id="RU004404"/>
    </source>
</evidence>
<dbReference type="InterPro" id="IPR004447">
    <property type="entry name" value="Peptidase_S41A"/>
</dbReference>
<feature type="domain" description="PDZ" evidence="7">
    <location>
        <begin position="276"/>
        <end position="350"/>
    </location>
</feature>
<evidence type="ECO:0000256" key="1">
    <source>
        <dbReference type="ARBA" id="ARBA00009179"/>
    </source>
</evidence>
<dbReference type="PROSITE" id="PS50106">
    <property type="entry name" value="PDZ"/>
    <property type="match status" value="1"/>
</dbReference>
<dbReference type="GO" id="GO:0007165">
    <property type="term" value="P:signal transduction"/>
    <property type="evidence" value="ECO:0007669"/>
    <property type="project" value="TreeGrafter"/>
</dbReference>
<keyword evidence="3 5" id="KW-0378">Hydrolase</keyword>
<dbReference type="EMBL" id="NRJF01000025">
    <property type="protein sequence ID" value="RIY38418.1"/>
    <property type="molecule type" value="Genomic_DNA"/>
</dbReference>
<proteinExistence type="inferred from homology"/>
<dbReference type="GO" id="GO:0004175">
    <property type="term" value="F:endopeptidase activity"/>
    <property type="evidence" value="ECO:0007669"/>
    <property type="project" value="TreeGrafter"/>
</dbReference>
<dbReference type="GO" id="GO:0008236">
    <property type="term" value="F:serine-type peptidase activity"/>
    <property type="evidence" value="ECO:0007669"/>
    <property type="project" value="UniProtKB-KW"/>
</dbReference>
<keyword evidence="2 5" id="KW-0645">Protease</keyword>